<evidence type="ECO:0000313" key="4">
    <source>
        <dbReference type="Proteomes" id="UP000012174"/>
    </source>
</evidence>
<gene>
    <name evidence="3" type="ORF">UCREL1_5127</name>
</gene>
<dbReference type="HOGENOM" id="CLU_039765_0_1_1"/>
<dbReference type="CDD" id="cd00413">
    <property type="entry name" value="Glyco_hydrolase_16"/>
    <property type="match status" value="1"/>
</dbReference>
<dbReference type="Proteomes" id="UP000012174">
    <property type="component" value="Unassembled WGS sequence"/>
</dbReference>
<dbReference type="InterPro" id="IPR000757">
    <property type="entry name" value="Beta-glucanase-like"/>
</dbReference>
<evidence type="ECO:0000256" key="1">
    <source>
        <dbReference type="SAM" id="SignalP"/>
    </source>
</evidence>
<name>M7STM4_EUTLA</name>
<evidence type="ECO:0000313" key="3">
    <source>
        <dbReference type="EMBL" id="EMR67868.1"/>
    </source>
</evidence>
<keyword evidence="4" id="KW-1185">Reference proteome</keyword>
<reference evidence="4" key="1">
    <citation type="journal article" date="2013" name="Genome Announc.">
        <title>Draft genome sequence of the grapevine dieback fungus Eutypa lata UCR-EL1.</title>
        <authorList>
            <person name="Blanco-Ulate B."/>
            <person name="Rolshausen P.E."/>
            <person name="Cantu D."/>
        </authorList>
    </citation>
    <scope>NUCLEOTIDE SEQUENCE [LARGE SCALE GENOMIC DNA]</scope>
    <source>
        <strain evidence="4">UCR-EL1</strain>
    </source>
</reference>
<dbReference type="AlphaFoldDB" id="M7STM4"/>
<evidence type="ECO:0000259" key="2">
    <source>
        <dbReference type="PROSITE" id="PS51762"/>
    </source>
</evidence>
<organism evidence="3 4">
    <name type="scientific">Eutypa lata (strain UCR-EL1)</name>
    <name type="common">Grapevine dieback disease fungus</name>
    <name type="synonym">Eutypa armeniacae</name>
    <dbReference type="NCBI Taxonomy" id="1287681"/>
    <lineage>
        <taxon>Eukaryota</taxon>
        <taxon>Fungi</taxon>
        <taxon>Dikarya</taxon>
        <taxon>Ascomycota</taxon>
        <taxon>Pezizomycotina</taxon>
        <taxon>Sordariomycetes</taxon>
        <taxon>Xylariomycetidae</taxon>
        <taxon>Xylariales</taxon>
        <taxon>Diatrypaceae</taxon>
        <taxon>Eutypa</taxon>
    </lineage>
</organism>
<dbReference type="Pfam" id="PF00722">
    <property type="entry name" value="Glyco_hydro_16"/>
    <property type="match status" value="1"/>
</dbReference>
<dbReference type="OMA" id="WLWGNNT"/>
<dbReference type="PROSITE" id="PS51762">
    <property type="entry name" value="GH16_2"/>
    <property type="match status" value="1"/>
</dbReference>
<protein>
    <submittedName>
        <fullName evidence="3">Putative glycoside hydrolase family 16 protein</fullName>
    </submittedName>
</protein>
<dbReference type="GO" id="GO:0004553">
    <property type="term" value="F:hydrolase activity, hydrolyzing O-glycosyl compounds"/>
    <property type="evidence" value="ECO:0007669"/>
    <property type="project" value="InterPro"/>
</dbReference>
<dbReference type="Gene3D" id="2.60.120.200">
    <property type="match status" value="1"/>
</dbReference>
<dbReference type="InterPro" id="IPR013320">
    <property type="entry name" value="ConA-like_dom_sf"/>
</dbReference>
<feature type="signal peptide" evidence="1">
    <location>
        <begin position="1"/>
        <end position="18"/>
    </location>
</feature>
<dbReference type="eggNOG" id="ENOG502S0II">
    <property type="taxonomic scope" value="Eukaryota"/>
</dbReference>
<proteinExistence type="predicted"/>
<keyword evidence="1" id="KW-0732">Signal</keyword>
<dbReference type="PANTHER" id="PTHR38121:SF4">
    <property type="entry name" value="GH16 DOMAIN-CONTAINING PROTEIN-RELATED"/>
    <property type="match status" value="1"/>
</dbReference>
<dbReference type="PANTHER" id="PTHR38121">
    <property type="entry name" value="GH16 DOMAIN-CONTAINING PROTEIN"/>
    <property type="match status" value="1"/>
</dbReference>
<accession>M7STM4</accession>
<feature type="domain" description="GH16" evidence="2">
    <location>
        <begin position="52"/>
        <end position="285"/>
    </location>
</feature>
<dbReference type="KEGG" id="ela:UCREL1_5127"/>
<keyword evidence="3" id="KW-0378">Hydrolase</keyword>
<dbReference type="OrthoDB" id="4388755at2759"/>
<dbReference type="SUPFAM" id="SSF49899">
    <property type="entry name" value="Concanavalin A-like lectins/glucanases"/>
    <property type="match status" value="1"/>
</dbReference>
<dbReference type="GO" id="GO:0005975">
    <property type="term" value="P:carbohydrate metabolic process"/>
    <property type="evidence" value="ECO:0007669"/>
    <property type="project" value="InterPro"/>
</dbReference>
<sequence>MQNLAVTILLSASAAVAASHGAHKTRATEPRQNVQRFDFTSIANPSVPAPIEDWDGSHNAGVTHEYFNSAEWNDYWAIMNWSKEASDIAPTRMTNSYNNIYIQQNTDDNPETDTFLTMRTVRHQDFQSSSEVESRNHGYQYVTMKMRARTLGDAGACTAMFTYYLPDGGKVQEADLEILTKEADTTAHYTNQPTWEGEIHHPEATREVTLASSWNNWQEHTLVWTPGSSDWYVDGVQTASIQFQAPVDPATLLFNSWSDGGDWTGSMQVGGSAEMQIQWIEITTS</sequence>
<feature type="chain" id="PRO_5004084966" evidence="1">
    <location>
        <begin position="19"/>
        <end position="285"/>
    </location>
</feature>
<dbReference type="EMBL" id="KB706336">
    <property type="protein sequence ID" value="EMR67868.1"/>
    <property type="molecule type" value="Genomic_DNA"/>
</dbReference>